<dbReference type="NCBIfam" id="NF003807">
    <property type="entry name" value="PRK05395.1-4"/>
    <property type="match status" value="1"/>
</dbReference>
<feature type="binding site" evidence="9">
    <location>
        <position position="112"/>
    </location>
    <ligand>
        <name>substrate</name>
    </ligand>
</feature>
<accession>A0ABW1SEW8</accession>
<evidence type="ECO:0000256" key="2">
    <source>
        <dbReference type="ARBA" id="ARBA00003924"/>
    </source>
</evidence>
<dbReference type="NCBIfam" id="NF003806">
    <property type="entry name" value="PRK05395.1-3"/>
    <property type="match status" value="1"/>
</dbReference>
<comment type="function">
    <text evidence="2 9">Catalyzes a trans-dehydration via an enolate intermediate.</text>
</comment>
<organism evidence="10 11">
    <name type="scientific">Ponticaulis profundi</name>
    <dbReference type="NCBI Taxonomy" id="2665222"/>
    <lineage>
        <taxon>Bacteria</taxon>
        <taxon>Pseudomonadati</taxon>
        <taxon>Pseudomonadota</taxon>
        <taxon>Alphaproteobacteria</taxon>
        <taxon>Hyphomonadales</taxon>
        <taxon>Hyphomonadaceae</taxon>
        <taxon>Ponticaulis</taxon>
    </lineage>
</organism>
<dbReference type="EC" id="4.2.1.10" evidence="6 9"/>
<dbReference type="PANTHER" id="PTHR21272">
    <property type="entry name" value="CATABOLIC 3-DEHYDROQUINASE"/>
    <property type="match status" value="1"/>
</dbReference>
<name>A0ABW1SEW8_9PROT</name>
<dbReference type="InterPro" id="IPR001874">
    <property type="entry name" value="DHquinase_II"/>
</dbReference>
<dbReference type="SUPFAM" id="SSF52304">
    <property type="entry name" value="Type II 3-dehydroquinate dehydratase"/>
    <property type="match status" value="1"/>
</dbReference>
<keyword evidence="7 9" id="KW-0057">Aromatic amino acid biosynthesis</keyword>
<feature type="active site" description="Proton acceptor" evidence="9">
    <location>
        <position position="24"/>
    </location>
</feature>
<dbReference type="EMBL" id="JBHSSW010000066">
    <property type="protein sequence ID" value="MFC6199776.1"/>
    <property type="molecule type" value="Genomic_DNA"/>
</dbReference>
<comment type="caution">
    <text evidence="10">The sequence shown here is derived from an EMBL/GenBank/DDBJ whole genome shotgun (WGS) entry which is preliminary data.</text>
</comment>
<keyword evidence="11" id="KW-1185">Reference proteome</keyword>
<evidence type="ECO:0000256" key="4">
    <source>
        <dbReference type="ARBA" id="ARBA00011037"/>
    </source>
</evidence>
<dbReference type="GO" id="GO:0003855">
    <property type="term" value="F:3-dehydroquinate dehydratase activity"/>
    <property type="evidence" value="ECO:0007669"/>
    <property type="project" value="UniProtKB-EC"/>
</dbReference>
<evidence type="ECO:0000256" key="5">
    <source>
        <dbReference type="ARBA" id="ARBA00011193"/>
    </source>
</evidence>
<dbReference type="PANTHER" id="PTHR21272:SF3">
    <property type="entry name" value="CATABOLIC 3-DEHYDROQUINASE"/>
    <property type="match status" value="1"/>
</dbReference>
<proteinExistence type="inferred from homology"/>
<dbReference type="NCBIfam" id="NF003805">
    <property type="entry name" value="PRK05395.1-2"/>
    <property type="match status" value="1"/>
</dbReference>
<dbReference type="NCBIfam" id="TIGR01088">
    <property type="entry name" value="aroQ"/>
    <property type="match status" value="1"/>
</dbReference>
<dbReference type="Gene3D" id="3.40.50.9100">
    <property type="entry name" value="Dehydroquinase, class II"/>
    <property type="match status" value="1"/>
</dbReference>
<dbReference type="InterPro" id="IPR036441">
    <property type="entry name" value="DHquinase_II_sf"/>
</dbReference>
<keyword evidence="8 9" id="KW-0456">Lyase</keyword>
<feature type="site" description="Transition state stabilizer" evidence="9">
    <location>
        <position position="19"/>
    </location>
</feature>
<dbReference type="PROSITE" id="PS01029">
    <property type="entry name" value="DEHYDROQUINASE_II"/>
    <property type="match status" value="1"/>
</dbReference>
<sequence>MTRRVFCINGPNLNLLGQREPEIYGHQTLDDIGALLLKEAQVFDIGVEMLQSNHEGQIVDWLQQARTEASGVILNAAAYTHTSVAIHDALKALDIPVIEVHLSNPAARDAFRSVNYISPVVKGSIAGLGSVGYVLALKALAQLIPST</sequence>
<protein>
    <recommendedName>
        <fullName evidence="6 9">3-dehydroquinate dehydratase</fullName>
        <shortName evidence="9">3-dehydroquinase</shortName>
        <ecNumber evidence="6 9">4.2.1.10</ecNumber>
    </recommendedName>
    <alternativeName>
        <fullName evidence="9">Type II DHQase</fullName>
    </alternativeName>
</protein>
<dbReference type="InterPro" id="IPR018509">
    <property type="entry name" value="DHquinase_II_CS"/>
</dbReference>
<comment type="catalytic activity">
    <reaction evidence="1 9">
        <text>3-dehydroquinate = 3-dehydroshikimate + H2O</text>
        <dbReference type="Rhea" id="RHEA:21096"/>
        <dbReference type="ChEBI" id="CHEBI:15377"/>
        <dbReference type="ChEBI" id="CHEBI:16630"/>
        <dbReference type="ChEBI" id="CHEBI:32364"/>
        <dbReference type="EC" id="4.2.1.10"/>
    </reaction>
</comment>
<feature type="binding site" evidence="9">
    <location>
        <position position="75"/>
    </location>
    <ligand>
        <name>substrate</name>
    </ligand>
</feature>
<dbReference type="CDD" id="cd00466">
    <property type="entry name" value="DHQase_II"/>
    <property type="match status" value="1"/>
</dbReference>
<dbReference type="Proteomes" id="UP001596303">
    <property type="component" value="Unassembled WGS sequence"/>
</dbReference>
<evidence type="ECO:0000256" key="3">
    <source>
        <dbReference type="ARBA" id="ARBA00004902"/>
    </source>
</evidence>
<keyword evidence="9" id="KW-0028">Amino-acid biosynthesis</keyword>
<evidence type="ECO:0000313" key="10">
    <source>
        <dbReference type="EMBL" id="MFC6199776.1"/>
    </source>
</evidence>
<comment type="pathway">
    <text evidence="3 9">Metabolic intermediate biosynthesis; chorismate biosynthesis; chorismate from D-erythrose 4-phosphate and phosphoenolpyruvate: step 3/7.</text>
</comment>
<feature type="binding site" evidence="9">
    <location>
        <position position="88"/>
    </location>
    <ligand>
        <name>substrate</name>
    </ligand>
</feature>
<evidence type="ECO:0000256" key="7">
    <source>
        <dbReference type="ARBA" id="ARBA00023141"/>
    </source>
</evidence>
<reference evidence="11" key="1">
    <citation type="journal article" date="2019" name="Int. J. Syst. Evol. Microbiol.">
        <title>The Global Catalogue of Microorganisms (GCM) 10K type strain sequencing project: providing services to taxonomists for standard genome sequencing and annotation.</title>
        <authorList>
            <consortium name="The Broad Institute Genomics Platform"/>
            <consortium name="The Broad Institute Genome Sequencing Center for Infectious Disease"/>
            <person name="Wu L."/>
            <person name="Ma J."/>
        </authorList>
    </citation>
    <scope>NUCLEOTIDE SEQUENCE [LARGE SCALE GENOMIC DNA]</scope>
    <source>
        <strain evidence="11">CGMCC-1.15741</strain>
    </source>
</reference>
<dbReference type="PIRSF" id="PIRSF001399">
    <property type="entry name" value="DHquinase_II"/>
    <property type="match status" value="1"/>
</dbReference>
<dbReference type="Pfam" id="PF01220">
    <property type="entry name" value="DHquinase_II"/>
    <property type="match status" value="1"/>
</dbReference>
<comment type="similarity">
    <text evidence="4 9">Belongs to the type-II 3-dehydroquinase family.</text>
</comment>
<dbReference type="HAMAP" id="MF_00169">
    <property type="entry name" value="AroQ"/>
    <property type="match status" value="1"/>
</dbReference>
<feature type="binding site" evidence="9">
    <location>
        <begin position="102"/>
        <end position="103"/>
    </location>
    <ligand>
        <name>substrate</name>
    </ligand>
</feature>
<gene>
    <name evidence="9 10" type="primary">aroQ</name>
    <name evidence="10" type="ORF">ACFQDM_16985</name>
</gene>
<feature type="binding site" evidence="9">
    <location>
        <position position="81"/>
    </location>
    <ligand>
        <name>substrate</name>
    </ligand>
</feature>
<evidence type="ECO:0000256" key="8">
    <source>
        <dbReference type="ARBA" id="ARBA00023239"/>
    </source>
</evidence>
<evidence type="ECO:0000256" key="6">
    <source>
        <dbReference type="ARBA" id="ARBA00012060"/>
    </source>
</evidence>
<comment type="subunit">
    <text evidence="5 9">Homododecamer.</text>
</comment>
<evidence type="ECO:0000256" key="9">
    <source>
        <dbReference type="HAMAP-Rule" id="MF_00169"/>
    </source>
</evidence>
<feature type="active site" description="Proton donor" evidence="9">
    <location>
        <position position="101"/>
    </location>
</feature>
<evidence type="ECO:0000256" key="1">
    <source>
        <dbReference type="ARBA" id="ARBA00001864"/>
    </source>
</evidence>
<evidence type="ECO:0000313" key="11">
    <source>
        <dbReference type="Proteomes" id="UP001596303"/>
    </source>
</evidence>
<dbReference type="RefSeq" id="WP_377381208.1">
    <property type="nucleotide sequence ID" value="NZ_JBHSSW010000066.1"/>
</dbReference>